<organism evidence="2 3">
    <name type="scientific">Eragrostis curvula</name>
    <name type="common">weeping love grass</name>
    <dbReference type="NCBI Taxonomy" id="38414"/>
    <lineage>
        <taxon>Eukaryota</taxon>
        <taxon>Viridiplantae</taxon>
        <taxon>Streptophyta</taxon>
        <taxon>Embryophyta</taxon>
        <taxon>Tracheophyta</taxon>
        <taxon>Spermatophyta</taxon>
        <taxon>Magnoliopsida</taxon>
        <taxon>Liliopsida</taxon>
        <taxon>Poales</taxon>
        <taxon>Poaceae</taxon>
        <taxon>PACMAD clade</taxon>
        <taxon>Chloridoideae</taxon>
        <taxon>Eragrostideae</taxon>
        <taxon>Eragrostidinae</taxon>
        <taxon>Eragrostis</taxon>
    </lineage>
</organism>
<feature type="non-terminal residue" evidence="2">
    <location>
        <position position="1"/>
    </location>
</feature>
<name>A0A5J9TA71_9POAL</name>
<gene>
    <name evidence="2" type="ORF">EJB05_46794</name>
</gene>
<feature type="compositionally biased region" description="Low complexity" evidence="1">
    <location>
        <begin position="131"/>
        <end position="144"/>
    </location>
</feature>
<dbReference type="Gramene" id="TVU07471">
    <property type="protein sequence ID" value="TVU07471"/>
    <property type="gene ID" value="EJB05_46794"/>
</dbReference>
<proteinExistence type="predicted"/>
<accession>A0A5J9TA71</accession>
<dbReference type="AlphaFoldDB" id="A0A5J9TA71"/>
<dbReference type="Proteomes" id="UP000324897">
    <property type="component" value="Unassembled WGS sequence"/>
</dbReference>
<sequence length="152" mass="17003">MTSRLHILKGHQKSLSLSLSLSLSPLSLVFLYPLAPLLPQSSTKLLLFFLLLISPNSRCLLNTYPTSTSHREPAFLDRDKPKETQTLSIQITLDNYRVQQFLSKRRQAGEPVVDGPFGPAGAAVRLVGWPQDRAAGRQRTGAQSGRRRRARR</sequence>
<reference evidence="2 3" key="1">
    <citation type="journal article" date="2019" name="Sci. Rep.">
        <title>A high-quality genome of Eragrostis curvula grass provides insights into Poaceae evolution and supports new strategies to enhance forage quality.</title>
        <authorList>
            <person name="Carballo J."/>
            <person name="Santos B.A.C.M."/>
            <person name="Zappacosta D."/>
            <person name="Garbus I."/>
            <person name="Selva J.P."/>
            <person name="Gallo C.A."/>
            <person name="Diaz A."/>
            <person name="Albertini E."/>
            <person name="Caccamo M."/>
            <person name="Echenique V."/>
        </authorList>
    </citation>
    <scope>NUCLEOTIDE SEQUENCE [LARGE SCALE GENOMIC DNA]</scope>
    <source>
        <strain evidence="3">cv. Victoria</strain>
        <tissue evidence="2">Leaf</tissue>
    </source>
</reference>
<protein>
    <submittedName>
        <fullName evidence="2">Uncharacterized protein</fullName>
    </submittedName>
</protein>
<evidence type="ECO:0000313" key="2">
    <source>
        <dbReference type="EMBL" id="TVU07471.1"/>
    </source>
</evidence>
<dbReference type="EMBL" id="RWGY01000044">
    <property type="protein sequence ID" value="TVU07471.1"/>
    <property type="molecule type" value="Genomic_DNA"/>
</dbReference>
<feature type="region of interest" description="Disordered" evidence="1">
    <location>
        <begin position="128"/>
        <end position="152"/>
    </location>
</feature>
<evidence type="ECO:0000313" key="3">
    <source>
        <dbReference type="Proteomes" id="UP000324897"/>
    </source>
</evidence>
<keyword evidence="3" id="KW-1185">Reference proteome</keyword>
<comment type="caution">
    <text evidence="2">The sequence shown here is derived from an EMBL/GenBank/DDBJ whole genome shotgun (WGS) entry which is preliminary data.</text>
</comment>
<evidence type="ECO:0000256" key="1">
    <source>
        <dbReference type="SAM" id="MobiDB-lite"/>
    </source>
</evidence>